<evidence type="ECO:0000256" key="9">
    <source>
        <dbReference type="SAM" id="MobiDB-lite"/>
    </source>
</evidence>
<evidence type="ECO:0000256" key="8">
    <source>
        <dbReference type="ARBA" id="ARBA00048679"/>
    </source>
</evidence>
<sequence length="253" mass="28302">MLVSPIPGAHNKEEIAINNEDSTELFICMDQPRNRYRRGDYHPTQVGDDYAIGRRGNTSARTPRARVHSTLAPPKPHARIPARRPPYRLVLHRRHLCVVTEMALCNLPSLVEQSFAGYRIPEHGAKHVIRDVLSGLDYAYNDCNIIYTDVKITNVVTTVPQDALPKEGLGHSNLCPAAHRAPIVPKLDPKAWGELSFKLIGFGVGYCIDVVHSFRVTLTYTRKLATRTKPTNTLPRKFVLSLYVPPEVALRAG</sequence>
<dbReference type="Gene3D" id="1.10.510.10">
    <property type="entry name" value="Transferase(Phosphotransferase) domain 1"/>
    <property type="match status" value="1"/>
</dbReference>
<evidence type="ECO:0000256" key="6">
    <source>
        <dbReference type="ARBA" id="ARBA00022840"/>
    </source>
</evidence>
<dbReference type="InterPro" id="IPR008271">
    <property type="entry name" value="Ser/Thr_kinase_AS"/>
</dbReference>
<dbReference type="SUPFAM" id="SSF56112">
    <property type="entry name" value="Protein kinase-like (PK-like)"/>
    <property type="match status" value="1"/>
</dbReference>
<dbReference type="GO" id="GO:0004674">
    <property type="term" value="F:protein serine/threonine kinase activity"/>
    <property type="evidence" value="ECO:0007669"/>
    <property type="project" value="UniProtKB-KW"/>
</dbReference>
<accession>A0A9P7VJ74</accession>
<dbReference type="EC" id="2.7.11.1" evidence="1"/>
<organism evidence="11 12">
    <name type="scientific">Guyanagaster necrorhizus</name>
    <dbReference type="NCBI Taxonomy" id="856835"/>
    <lineage>
        <taxon>Eukaryota</taxon>
        <taxon>Fungi</taxon>
        <taxon>Dikarya</taxon>
        <taxon>Basidiomycota</taxon>
        <taxon>Agaricomycotina</taxon>
        <taxon>Agaricomycetes</taxon>
        <taxon>Agaricomycetidae</taxon>
        <taxon>Agaricales</taxon>
        <taxon>Marasmiineae</taxon>
        <taxon>Physalacriaceae</taxon>
        <taxon>Guyanagaster</taxon>
    </lineage>
</organism>
<keyword evidence="4" id="KW-0547">Nucleotide-binding</keyword>
<evidence type="ECO:0000256" key="1">
    <source>
        <dbReference type="ARBA" id="ARBA00012513"/>
    </source>
</evidence>
<dbReference type="InterPro" id="IPR051334">
    <property type="entry name" value="SRPK"/>
</dbReference>
<protein>
    <recommendedName>
        <fullName evidence="1">non-specific serine/threonine protein kinase</fullName>
        <ecNumber evidence="1">2.7.11.1</ecNumber>
    </recommendedName>
</protein>
<evidence type="ECO:0000256" key="7">
    <source>
        <dbReference type="ARBA" id="ARBA00047899"/>
    </source>
</evidence>
<dbReference type="PROSITE" id="PS00108">
    <property type="entry name" value="PROTEIN_KINASE_ST"/>
    <property type="match status" value="1"/>
</dbReference>
<dbReference type="GO" id="GO:0050684">
    <property type="term" value="P:regulation of mRNA processing"/>
    <property type="evidence" value="ECO:0007669"/>
    <property type="project" value="TreeGrafter"/>
</dbReference>
<name>A0A9P7VJ74_9AGAR</name>
<dbReference type="PROSITE" id="PS50011">
    <property type="entry name" value="PROTEIN_KINASE_DOM"/>
    <property type="match status" value="1"/>
</dbReference>
<keyword evidence="12" id="KW-1185">Reference proteome</keyword>
<dbReference type="PANTHER" id="PTHR47634:SF9">
    <property type="entry name" value="PROTEIN KINASE DOMAIN-CONTAINING PROTEIN-RELATED"/>
    <property type="match status" value="1"/>
</dbReference>
<dbReference type="InterPro" id="IPR000719">
    <property type="entry name" value="Prot_kinase_dom"/>
</dbReference>
<feature type="region of interest" description="Disordered" evidence="9">
    <location>
        <begin position="38"/>
        <end position="79"/>
    </location>
</feature>
<dbReference type="InterPro" id="IPR011009">
    <property type="entry name" value="Kinase-like_dom_sf"/>
</dbReference>
<dbReference type="Proteomes" id="UP000812287">
    <property type="component" value="Unassembled WGS sequence"/>
</dbReference>
<dbReference type="OrthoDB" id="5979581at2759"/>
<dbReference type="Gene3D" id="3.30.200.20">
    <property type="entry name" value="Phosphorylase Kinase, domain 1"/>
    <property type="match status" value="1"/>
</dbReference>
<evidence type="ECO:0000313" key="12">
    <source>
        <dbReference type="Proteomes" id="UP000812287"/>
    </source>
</evidence>
<dbReference type="RefSeq" id="XP_043035169.1">
    <property type="nucleotide sequence ID" value="XM_043177762.1"/>
</dbReference>
<feature type="domain" description="Protein kinase" evidence="10">
    <location>
        <begin position="1"/>
        <end position="253"/>
    </location>
</feature>
<reference evidence="11" key="1">
    <citation type="submission" date="2020-11" db="EMBL/GenBank/DDBJ databases">
        <title>Adaptations for nitrogen fixation in a non-lichenized fungal sporocarp promotes dispersal by wood-feeding termites.</title>
        <authorList>
            <consortium name="DOE Joint Genome Institute"/>
            <person name="Koch R.A."/>
            <person name="Yoon G."/>
            <person name="Arayal U."/>
            <person name="Lail K."/>
            <person name="Amirebrahimi M."/>
            <person name="Labutti K."/>
            <person name="Lipzen A."/>
            <person name="Riley R."/>
            <person name="Barry K."/>
            <person name="Henrissat B."/>
            <person name="Grigoriev I.V."/>
            <person name="Herr J.R."/>
            <person name="Aime M.C."/>
        </authorList>
    </citation>
    <scope>NUCLEOTIDE SEQUENCE</scope>
    <source>
        <strain evidence="11">MCA 3950</strain>
    </source>
</reference>
<gene>
    <name evidence="11" type="ORF">BT62DRAFT_1011233</name>
</gene>
<dbReference type="GO" id="GO:0005524">
    <property type="term" value="F:ATP binding"/>
    <property type="evidence" value="ECO:0007669"/>
    <property type="project" value="UniProtKB-KW"/>
</dbReference>
<evidence type="ECO:0000313" key="11">
    <source>
        <dbReference type="EMBL" id="KAG7441669.1"/>
    </source>
</evidence>
<comment type="catalytic activity">
    <reaction evidence="8">
        <text>L-seryl-[protein] + ATP = O-phospho-L-seryl-[protein] + ADP + H(+)</text>
        <dbReference type="Rhea" id="RHEA:17989"/>
        <dbReference type="Rhea" id="RHEA-COMP:9863"/>
        <dbReference type="Rhea" id="RHEA-COMP:11604"/>
        <dbReference type="ChEBI" id="CHEBI:15378"/>
        <dbReference type="ChEBI" id="CHEBI:29999"/>
        <dbReference type="ChEBI" id="CHEBI:30616"/>
        <dbReference type="ChEBI" id="CHEBI:83421"/>
        <dbReference type="ChEBI" id="CHEBI:456216"/>
        <dbReference type="EC" id="2.7.11.1"/>
    </reaction>
</comment>
<keyword evidence="6" id="KW-0067">ATP-binding</keyword>
<proteinExistence type="predicted"/>
<evidence type="ECO:0000256" key="2">
    <source>
        <dbReference type="ARBA" id="ARBA00022527"/>
    </source>
</evidence>
<comment type="caution">
    <text evidence="11">The sequence shown here is derived from an EMBL/GenBank/DDBJ whole genome shotgun (WGS) entry which is preliminary data.</text>
</comment>
<dbReference type="GO" id="GO:0000245">
    <property type="term" value="P:spliceosomal complex assembly"/>
    <property type="evidence" value="ECO:0007669"/>
    <property type="project" value="TreeGrafter"/>
</dbReference>
<dbReference type="EMBL" id="MU250557">
    <property type="protein sequence ID" value="KAG7441669.1"/>
    <property type="molecule type" value="Genomic_DNA"/>
</dbReference>
<keyword evidence="3" id="KW-0808">Transferase</keyword>
<keyword evidence="2" id="KW-0723">Serine/threonine-protein kinase</keyword>
<dbReference type="PANTHER" id="PTHR47634">
    <property type="entry name" value="PROTEIN KINASE DOMAIN-CONTAINING PROTEIN-RELATED"/>
    <property type="match status" value="1"/>
</dbReference>
<evidence type="ECO:0000256" key="4">
    <source>
        <dbReference type="ARBA" id="ARBA00022741"/>
    </source>
</evidence>
<keyword evidence="5" id="KW-0418">Kinase</keyword>
<comment type="catalytic activity">
    <reaction evidence="7">
        <text>L-threonyl-[protein] + ATP = O-phospho-L-threonyl-[protein] + ADP + H(+)</text>
        <dbReference type="Rhea" id="RHEA:46608"/>
        <dbReference type="Rhea" id="RHEA-COMP:11060"/>
        <dbReference type="Rhea" id="RHEA-COMP:11605"/>
        <dbReference type="ChEBI" id="CHEBI:15378"/>
        <dbReference type="ChEBI" id="CHEBI:30013"/>
        <dbReference type="ChEBI" id="CHEBI:30616"/>
        <dbReference type="ChEBI" id="CHEBI:61977"/>
        <dbReference type="ChEBI" id="CHEBI:456216"/>
        <dbReference type="EC" id="2.7.11.1"/>
    </reaction>
</comment>
<evidence type="ECO:0000259" key="10">
    <source>
        <dbReference type="PROSITE" id="PS50011"/>
    </source>
</evidence>
<evidence type="ECO:0000256" key="5">
    <source>
        <dbReference type="ARBA" id="ARBA00022777"/>
    </source>
</evidence>
<evidence type="ECO:0000256" key="3">
    <source>
        <dbReference type="ARBA" id="ARBA00022679"/>
    </source>
</evidence>
<dbReference type="AlphaFoldDB" id="A0A9P7VJ74"/>
<dbReference type="GeneID" id="66100049"/>